<evidence type="ECO:0000256" key="3">
    <source>
        <dbReference type="ARBA" id="ARBA00007164"/>
    </source>
</evidence>
<dbReference type="EMBL" id="DVJP01000023">
    <property type="protein sequence ID" value="HIS75706.1"/>
    <property type="molecule type" value="Genomic_DNA"/>
</dbReference>
<dbReference type="InterPro" id="IPR012338">
    <property type="entry name" value="Beta-lactam/transpept-like"/>
</dbReference>
<keyword evidence="8" id="KW-0378">Hydrolase</keyword>
<feature type="binding site" evidence="14">
    <location>
        <position position="251"/>
    </location>
    <ligand>
        <name>substrate</name>
    </ligand>
</feature>
<feature type="chain" id="PRO_5038359321" description="serine-type D-Ala-D-Ala carboxypeptidase" evidence="16">
    <location>
        <begin position="32"/>
        <end position="407"/>
    </location>
</feature>
<comment type="catalytic activity">
    <reaction evidence="12">
        <text>Preferential cleavage: (Ac)2-L-Lys-D-Ala-|-D-Ala. Also transpeptidation of peptidyl-alanyl moieties that are N-acyl substituents of D-alanine.</text>
        <dbReference type="EC" id="3.4.16.4"/>
    </reaction>
</comment>
<dbReference type="GO" id="GO:0006508">
    <property type="term" value="P:proteolysis"/>
    <property type="evidence" value="ECO:0007669"/>
    <property type="project" value="UniProtKB-KW"/>
</dbReference>
<dbReference type="Pfam" id="PF00768">
    <property type="entry name" value="Peptidase_S11"/>
    <property type="match status" value="1"/>
</dbReference>
<evidence type="ECO:0000256" key="6">
    <source>
        <dbReference type="ARBA" id="ARBA00022670"/>
    </source>
</evidence>
<dbReference type="Proteomes" id="UP000824002">
    <property type="component" value="Unassembled WGS sequence"/>
</dbReference>
<dbReference type="SUPFAM" id="SSF69189">
    <property type="entry name" value="Penicillin-binding protein associated domain"/>
    <property type="match status" value="1"/>
</dbReference>
<gene>
    <name evidence="18" type="ORF">IAB51_02750</name>
</gene>
<proteinExistence type="inferred from homology"/>
<dbReference type="Gene3D" id="2.60.410.10">
    <property type="entry name" value="D-Ala-D-Ala carboxypeptidase, C-terminal domain"/>
    <property type="match status" value="1"/>
</dbReference>
<feature type="active site" evidence="13">
    <location>
        <position position="148"/>
    </location>
</feature>
<reference evidence="18" key="1">
    <citation type="submission" date="2020-10" db="EMBL/GenBank/DDBJ databases">
        <authorList>
            <person name="Gilroy R."/>
        </authorList>
    </citation>
    <scope>NUCLEOTIDE SEQUENCE</scope>
    <source>
        <strain evidence="18">CHK199-13235</strain>
    </source>
</reference>
<protein>
    <recommendedName>
        <fullName evidence="4">serine-type D-Ala-D-Ala carboxypeptidase</fullName>
        <ecNumber evidence="4">3.4.16.4</ecNumber>
    </recommendedName>
</protein>
<dbReference type="InterPro" id="IPR015956">
    <property type="entry name" value="Peniciliin-bd_prot_C_sf"/>
</dbReference>
<dbReference type="AlphaFoldDB" id="A0A9D1FKV1"/>
<comment type="caution">
    <text evidence="18">The sequence shown here is derived from an EMBL/GenBank/DDBJ whole genome shotgun (WGS) entry which is preliminary data.</text>
</comment>
<organism evidence="18 19">
    <name type="scientific">Candidatus Merdivicinus excrementipullorum</name>
    <dbReference type="NCBI Taxonomy" id="2840867"/>
    <lineage>
        <taxon>Bacteria</taxon>
        <taxon>Bacillati</taxon>
        <taxon>Bacillota</taxon>
        <taxon>Clostridia</taxon>
        <taxon>Eubacteriales</taxon>
        <taxon>Oscillospiraceae</taxon>
        <taxon>Oscillospiraceae incertae sedis</taxon>
        <taxon>Candidatus Merdivicinus</taxon>
    </lineage>
</organism>
<comment type="pathway">
    <text evidence="2">Cell wall biogenesis; peptidoglycan biosynthesis.</text>
</comment>
<evidence type="ECO:0000259" key="17">
    <source>
        <dbReference type="SMART" id="SM00936"/>
    </source>
</evidence>
<dbReference type="SMART" id="SM00936">
    <property type="entry name" value="PBP5_C"/>
    <property type="match status" value="1"/>
</dbReference>
<keyword evidence="10" id="KW-0573">Peptidoglycan synthesis</keyword>
<accession>A0A9D1FKV1</accession>
<feature type="signal peptide" evidence="16">
    <location>
        <begin position="1"/>
        <end position="31"/>
    </location>
</feature>
<dbReference type="Pfam" id="PF07943">
    <property type="entry name" value="PBP5_C"/>
    <property type="match status" value="1"/>
</dbReference>
<comment type="function">
    <text evidence="1">Removes C-terminal D-alanyl residues from sugar-peptide cell wall precursors.</text>
</comment>
<evidence type="ECO:0000256" key="9">
    <source>
        <dbReference type="ARBA" id="ARBA00022960"/>
    </source>
</evidence>
<evidence type="ECO:0000256" key="12">
    <source>
        <dbReference type="ARBA" id="ARBA00034000"/>
    </source>
</evidence>
<sequence length="407" mass="43229">MNKWPNRLAALGTAAAIAVSLSVCPARTVCADGLLEWQEAAPAQTEEEALVTEAQAKEIPAKSAALMDASSGQLLFEKNVHEKMPPASITKIMTMLLVMEAIEDGSIQYADSVTCSEHAAEMGGSQIWLEPGEEMTVEELLKAAAVNSANDASMALAEHVAGSEEAFVARMNQRAKELGMEDTAFQNPTGLDEEGHYSSAYDIALMSRELLTHEDITRFTSIWMDSLRGGETALTNTNKLVRFYDGCTGLKTGTTDGAGSCLSATASRDGLSLIAVSMGSPTSDERFSACRTLLDYGFSAFESYTPQVEAGELPEVRVKNGVAGTVSPVLGEAPSLLVAKGKSGDVTRTISLPEEVEAPVEEGQKLGEITFALDGSQLAAISITAESAVPKMDFSTAIRMIFSMLFQ</sequence>
<evidence type="ECO:0000256" key="13">
    <source>
        <dbReference type="PIRSR" id="PIRSR618044-1"/>
    </source>
</evidence>
<dbReference type="InterPro" id="IPR018044">
    <property type="entry name" value="Peptidase_S11"/>
</dbReference>
<reference evidence="18" key="2">
    <citation type="journal article" date="2021" name="PeerJ">
        <title>Extensive microbial diversity within the chicken gut microbiome revealed by metagenomics and culture.</title>
        <authorList>
            <person name="Gilroy R."/>
            <person name="Ravi A."/>
            <person name="Getino M."/>
            <person name="Pursley I."/>
            <person name="Horton D.L."/>
            <person name="Alikhan N.F."/>
            <person name="Baker D."/>
            <person name="Gharbi K."/>
            <person name="Hall N."/>
            <person name="Watson M."/>
            <person name="Adriaenssens E.M."/>
            <person name="Foster-Nyarko E."/>
            <person name="Jarju S."/>
            <person name="Secka A."/>
            <person name="Antonio M."/>
            <person name="Oren A."/>
            <person name="Chaudhuri R.R."/>
            <person name="La Ragione R."/>
            <person name="Hildebrand F."/>
            <person name="Pallen M.J."/>
        </authorList>
    </citation>
    <scope>NUCLEOTIDE SEQUENCE</scope>
    <source>
        <strain evidence="18">CHK199-13235</strain>
    </source>
</reference>
<evidence type="ECO:0000256" key="5">
    <source>
        <dbReference type="ARBA" id="ARBA00022645"/>
    </source>
</evidence>
<dbReference type="SUPFAM" id="SSF56601">
    <property type="entry name" value="beta-lactamase/transpeptidase-like"/>
    <property type="match status" value="1"/>
</dbReference>
<evidence type="ECO:0000256" key="4">
    <source>
        <dbReference type="ARBA" id="ARBA00012448"/>
    </source>
</evidence>
<evidence type="ECO:0000256" key="15">
    <source>
        <dbReference type="RuleBase" id="RU004016"/>
    </source>
</evidence>
<dbReference type="InterPro" id="IPR037167">
    <property type="entry name" value="Peptidase_S11_C_sf"/>
</dbReference>
<dbReference type="EC" id="3.4.16.4" evidence="4"/>
<comment type="similarity">
    <text evidence="3 15">Belongs to the peptidase S11 family.</text>
</comment>
<dbReference type="InterPro" id="IPR012907">
    <property type="entry name" value="Peptidase_S11_C"/>
</dbReference>
<evidence type="ECO:0000313" key="19">
    <source>
        <dbReference type="Proteomes" id="UP000824002"/>
    </source>
</evidence>
<keyword evidence="9" id="KW-0133">Cell shape</keyword>
<evidence type="ECO:0000313" key="18">
    <source>
        <dbReference type="EMBL" id="HIS75706.1"/>
    </source>
</evidence>
<evidence type="ECO:0000256" key="1">
    <source>
        <dbReference type="ARBA" id="ARBA00003217"/>
    </source>
</evidence>
<evidence type="ECO:0000256" key="2">
    <source>
        <dbReference type="ARBA" id="ARBA00004752"/>
    </source>
</evidence>
<name>A0A9D1FKV1_9FIRM</name>
<feature type="domain" description="Peptidase S11 D-Ala-D-Ala carboxypeptidase A C-terminal" evidence="17">
    <location>
        <begin position="301"/>
        <end position="391"/>
    </location>
</feature>
<feature type="active site" description="Proton acceptor" evidence="13">
    <location>
        <position position="91"/>
    </location>
</feature>
<dbReference type="GO" id="GO:0008360">
    <property type="term" value="P:regulation of cell shape"/>
    <property type="evidence" value="ECO:0007669"/>
    <property type="project" value="UniProtKB-KW"/>
</dbReference>
<evidence type="ECO:0000256" key="7">
    <source>
        <dbReference type="ARBA" id="ARBA00022729"/>
    </source>
</evidence>
<dbReference type="PANTHER" id="PTHR21581:SF6">
    <property type="entry name" value="TRAFFICKING PROTEIN PARTICLE COMPLEX SUBUNIT 12"/>
    <property type="match status" value="1"/>
</dbReference>
<dbReference type="PRINTS" id="PR00725">
    <property type="entry name" value="DADACBPTASE1"/>
</dbReference>
<feature type="active site" description="Acyl-ester intermediate" evidence="13">
    <location>
        <position position="88"/>
    </location>
</feature>
<keyword evidence="11" id="KW-0961">Cell wall biogenesis/degradation</keyword>
<dbReference type="GO" id="GO:0009002">
    <property type="term" value="F:serine-type D-Ala-D-Ala carboxypeptidase activity"/>
    <property type="evidence" value="ECO:0007669"/>
    <property type="project" value="UniProtKB-EC"/>
</dbReference>
<keyword evidence="5 18" id="KW-0121">Carboxypeptidase</keyword>
<keyword evidence="6" id="KW-0645">Protease</keyword>
<dbReference type="PANTHER" id="PTHR21581">
    <property type="entry name" value="D-ALANYL-D-ALANINE CARBOXYPEPTIDASE"/>
    <property type="match status" value="1"/>
</dbReference>
<keyword evidence="7 16" id="KW-0732">Signal</keyword>
<evidence type="ECO:0000256" key="14">
    <source>
        <dbReference type="PIRSR" id="PIRSR618044-2"/>
    </source>
</evidence>
<dbReference type="InterPro" id="IPR001967">
    <property type="entry name" value="Peptidase_S11_N"/>
</dbReference>
<dbReference type="GO" id="GO:0009252">
    <property type="term" value="P:peptidoglycan biosynthetic process"/>
    <property type="evidence" value="ECO:0007669"/>
    <property type="project" value="UniProtKB-KW"/>
</dbReference>
<dbReference type="Gene3D" id="3.40.710.10">
    <property type="entry name" value="DD-peptidase/beta-lactamase superfamily"/>
    <property type="match status" value="1"/>
</dbReference>
<evidence type="ECO:0000256" key="16">
    <source>
        <dbReference type="SAM" id="SignalP"/>
    </source>
</evidence>
<evidence type="ECO:0000256" key="11">
    <source>
        <dbReference type="ARBA" id="ARBA00023316"/>
    </source>
</evidence>
<evidence type="ECO:0000256" key="8">
    <source>
        <dbReference type="ARBA" id="ARBA00022801"/>
    </source>
</evidence>
<dbReference type="GO" id="GO:0071555">
    <property type="term" value="P:cell wall organization"/>
    <property type="evidence" value="ECO:0007669"/>
    <property type="project" value="UniProtKB-KW"/>
</dbReference>
<evidence type="ECO:0000256" key="10">
    <source>
        <dbReference type="ARBA" id="ARBA00022984"/>
    </source>
</evidence>